<feature type="compositionally biased region" description="Pro residues" evidence="1">
    <location>
        <begin position="316"/>
        <end position="325"/>
    </location>
</feature>
<feature type="compositionally biased region" description="Low complexity" evidence="1">
    <location>
        <begin position="200"/>
        <end position="227"/>
    </location>
</feature>
<proteinExistence type="predicted"/>
<feature type="region of interest" description="Disordered" evidence="1">
    <location>
        <begin position="99"/>
        <end position="132"/>
    </location>
</feature>
<feature type="compositionally biased region" description="Basic and acidic residues" evidence="1">
    <location>
        <begin position="167"/>
        <end position="187"/>
    </location>
</feature>
<feature type="region of interest" description="Disordered" evidence="1">
    <location>
        <begin position="53"/>
        <end position="84"/>
    </location>
</feature>
<evidence type="ECO:0000256" key="1">
    <source>
        <dbReference type="SAM" id="MobiDB-lite"/>
    </source>
</evidence>
<name>A0A9W8JZI1_9AGAR</name>
<feature type="region of interest" description="Disordered" evidence="1">
    <location>
        <begin position="1"/>
        <end position="30"/>
    </location>
</feature>
<dbReference type="EMBL" id="JANKHO010000660">
    <property type="protein sequence ID" value="KAJ3507431.1"/>
    <property type="molecule type" value="Genomic_DNA"/>
</dbReference>
<dbReference type="AlphaFoldDB" id="A0A9W8JZI1"/>
<sequence length="354" mass="38443">MSVDSSDDESQTAQIKKDEEEPWSLPPYPRRSISIPCYTPSVESYYPCYPPSPSKYKDPFRRSPSVPFSVDATPPPESEDETDDYHVAMTRIQQYHAEEEDIDLGWEADLDSEGDGETMWESPGPRSPSAPLVLPPAEVAVKEEPRDVQEHQQVKVEVEATDPWDWDTTHAGHDWASEDGVRVKQEDFGVDSLFPPRPSSPLSAVSSLASQLSSFSPTDTSSSPPRTQHGEDGRNCPTIRPRAKTVPAASSLFQVPTPATTSLPPPIRHSVSGSSAKPNTHETSIHSAALARLLQTMHVGPSSSSSSSPASSSMGSPPPSAPLHPPTEVVSVSNFNVNRTSVSQVDRQPPTETE</sequence>
<evidence type="ECO:0000313" key="2">
    <source>
        <dbReference type="EMBL" id="KAJ3507431.1"/>
    </source>
</evidence>
<dbReference type="OrthoDB" id="5597783at2759"/>
<feature type="compositionally biased region" description="Acidic residues" evidence="1">
    <location>
        <begin position="1"/>
        <end position="10"/>
    </location>
</feature>
<gene>
    <name evidence="2" type="ORF">NLJ89_g6310</name>
</gene>
<keyword evidence="3" id="KW-1185">Reference proteome</keyword>
<feature type="compositionally biased region" description="Polar residues" evidence="1">
    <location>
        <begin position="330"/>
        <end position="354"/>
    </location>
</feature>
<protein>
    <submittedName>
        <fullName evidence="2">Uncharacterized protein</fullName>
    </submittedName>
</protein>
<reference evidence="2" key="1">
    <citation type="submission" date="2022-07" db="EMBL/GenBank/DDBJ databases">
        <title>Genome Sequence of Agrocybe chaxingu.</title>
        <authorList>
            <person name="Buettner E."/>
        </authorList>
    </citation>
    <scope>NUCLEOTIDE SEQUENCE</scope>
    <source>
        <strain evidence="2">MP-N11</strain>
    </source>
</reference>
<feature type="region of interest" description="Disordered" evidence="1">
    <location>
        <begin position="158"/>
        <end position="354"/>
    </location>
</feature>
<organism evidence="2 3">
    <name type="scientific">Agrocybe chaxingu</name>
    <dbReference type="NCBI Taxonomy" id="84603"/>
    <lineage>
        <taxon>Eukaryota</taxon>
        <taxon>Fungi</taxon>
        <taxon>Dikarya</taxon>
        <taxon>Basidiomycota</taxon>
        <taxon>Agaricomycotina</taxon>
        <taxon>Agaricomycetes</taxon>
        <taxon>Agaricomycetidae</taxon>
        <taxon>Agaricales</taxon>
        <taxon>Agaricineae</taxon>
        <taxon>Strophariaceae</taxon>
        <taxon>Agrocybe</taxon>
    </lineage>
</organism>
<feature type="compositionally biased region" description="Polar residues" evidence="1">
    <location>
        <begin position="251"/>
        <end position="262"/>
    </location>
</feature>
<feature type="compositionally biased region" description="Acidic residues" evidence="1">
    <location>
        <begin position="99"/>
        <end position="118"/>
    </location>
</feature>
<comment type="caution">
    <text evidence="2">The sequence shown here is derived from an EMBL/GenBank/DDBJ whole genome shotgun (WGS) entry which is preliminary data.</text>
</comment>
<evidence type="ECO:0000313" key="3">
    <source>
        <dbReference type="Proteomes" id="UP001148786"/>
    </source>
</evidence>
<feature type="compositionally biased region" description="Low complexity" evidence="1">
    <location>
        <begin position="300"/>
        <end position="315"/>
    </location>
</feature>
<accession>A0A9W8JZI1</accession>
<dbReference type="Proteomes" id="UP001148786">
    <property type="component" value="Unassembled WGS sequence"/>
</dbReference>